<evidence type="ECO:0000313" key="2">
    <source>
        <dbReference type="Proteomes" id="UP000013897"/>
    </source>
</evidence>
<dbReference type="PANTHER" id="PTHR24222:SF76">
    <property type="entry name" value="MYCOBACTIN IMPORT ATP-BINDING_PERMEASE PROTEIN IRTB"/>
    <property type="match status" value="1"/>
</dbReference>
<proteinExistence type="predicted"/>
<gene>
    <name evidence="1" type="ORF">SSM_00850</name>
</gene>
<accession>A0A829FGC4</accession>
<sequence length="49" mass="5419">MIVAQRLSTIQQADNIIVLDEGKIVGQGTHEELLSNCQTYQEFAKSQGI</sequence>
<organism evidence="1 2">
    <name type="scientific">Enterococcus faecium EnGen0192</name>
    <dbReference type="NCBI Taxonomy" id="1157487"/>
    <lineage>
        <taxon>Bacteria</taxon>
        <taxon>Bacillati</taxon>
        <taxon>Bacillota</taxon>
        <taxon>Bacilli</taxon>
        <taxon>Lactobacillales</taxon>
        <taxon>Enterococcaceae</taxon>
        <taxon>Enterococcus</taxon>
    </lineage>
</organism>
<comment type="caution">
    <text evidence="1">The sequence shown here is derived from an EMBL/GenBank/DDBJ whole genome shotgun (WGS) entry which is preliminary data.</text>
</comment>
<dbReference type="InterPro" id="IPR027417">
    <property type="entry name" value="P-loop_NTPase"/>
</dbReference>
<dbReference type="Proteomes" id="UP000013897">
    <property type="component" value="Unassembled WGS sequence"/>
</dbReference>
<dbReference type="InterPro" id="IPR039421">
    <property type="entry name" value="Type_1_exporter"/>
</dbReference>
<dbReference type="GO" id="GO:0042626">
    <property type="term" value="F:ATPase-coupled transmembrane transporter activity"/>
    <property type="evidence" value="ECO:0007669"/>
    <property type="project" value="TreeGrafter"/>
</dbReference>
<dbReference type="SUPFAM" id="SSF52540">
    <property type="entry name" value="P-loop containing nucleoside triphosphate hydrolases"/>
    <property type="match status" value="1"/>
</dbReference>
<dbReference type="Gene3D" id="3.40.50.300">
    <property type="entry name" value="P-loop containing nucleotide triphosphate hydrolases"/>
    <property type="match status" value="1"/>
</dbReference>
<dbReference type="GO" id="GO:0005886">
    <property type="term" value="C:plasma membrane"/>
    <property type="evidence" value="ECO:0007669"/>
    <property type="project" value="TreeGrafter"/>
</dbReference>
<dbReference type="EMBL" id="AITY01000017">
    <property type="protein sequence ID" value="EOM26614.1"/>
    <property type="molecule type" value="Genomic_DNA"/>
</dbReference>
<evidence type="ECO:0000313" key="1">
    <source>
        <dbReference type="EMBL" id="EOM26614.1"/>
    </source>
</evidence>
<dbReference type="AlphaFoldDB" id="A0A829FGC4"/>
<reference evidence="1 2" key="1">
    <citation type="submission" date="2013-02" db="EMBL/GenBank/DDBJ databases">
        <title>The Genome Sequence of Enterococcus faecium HM1072.</title>
        <authorList>
            <consortium name="The Broad Institute Genome Sequencing Platform"/>
            <consortium name="The Broad Institute Genome Sequencing Center for Infectious Disease"/>
            <person name="Earl A.M."/>
            <person name="Gilmore M.S."/>
            <person name="Lebreton F."/>
            <person name="Courvalin P."/>
            <person name="Walker B."/>
            <person name="Young S.K."/>
            <person name="Zeng Q."/>
            <person name="Gargeya S."/>
            <person name="Fitzgerald M."/>
            <person name="Haas B."/>
            <person name="Abouelleil A."/>
            <person name="Alvarado L."/>
            <person name="Arachchi H.M."/>
            <person name="Berlin A.M."/>
            <person name="Chapman S.B."/>
            <person name="Dewar J."/>
            <person name="Goldberg J."/>
            <person name="Griggs A."/>
            <person name="Gujja S."/>
            <person name="Hansen M."/>
            <person name="Howarth C."/>
            <person name="Imamovic A."/>
            <person name="Larimer J."/>
            <person name="McCowan C."/>
            <person name="Murphy C."/>
            <person name="Neiman D."/>
            <person name="Pearson M."/>
            <person name="Priest M."/>
            <person name="Roberts A."/>
            <person name="Saif S."/>
            <person name="Shea T."/>
            <person name="Sisk P."/>
            <person name="Sykes S."/>
            <person name="Wortman J."/>
            <person name="Nusbaum C."/>
            <person name="Birren B."/>
        </authorList>
    </citation>
    <scope>NUCLEOTIDE SEQUENCE [LARGE SCALE GENOMIC DNA]</scope>
    <source>
        <strain evidence="1 2">HM1072</strain>
    </source>
</reference>
<name>A0A829FGC4_ENTFC</name>
<protein>
    <recommendedName>
        <fullName evidence="3">ABC transporter ATP-binding protein/permease</fullName>
    </recommendedName>
</protein>
<dbReference type="PANTHER" id="PTHR24222">
    <property type="entry name" value="ABC TRANSPORTER B FAMILY"/>
    <property type="match status" value="1"/>
</dbReference>
<evidence type="ECO:0008006" key="3">
    <source>
        <dbReference type="Google" id="ProtNLM"/>
    </source>
</evidence>